<accession>A0A644ZQA6</accession>
<feature type="domain" description="NADPH-dependent FMN reductase-like" evidence="3">
    <location>
        <begin position="1"/>
        <end position="121"/>
    </location>
</feature>
<organism evidence="4">
    <name type="scientific">bioreactor metagenome</name>
    <dbReference type="NCBI Taxonomy" id="1076179"/>
    <lineage>
        <taxon>unclassified sequences</taxon>
        <taxon>metagenomes</taxon>
        <taxon>ecological metagenomes</taxon>
    </lineage>
</organism>
<reference evidence="4" key="1">
    <citation type="submission" date="2019-08" db="EMBL/GenBank/DDBJ databases">
        <authorList>
            <person name="Kucharzyk K."/>
            <person name="Murdoch R.W."/>
            <person name="Higgins S."/>
            <person name="Loffler F."/>
        </authorList>
    </citation>
    <scope>NUCLEOTIDE SEQUENCE</scope>
</reference>
<keyword evidence="4" id="KW-0560">Oxidoreductase</keyword>
<proteinExistence type="predicted"/>
<comment type="caution">
    <text evidence="4">The sequence shown here is derived from an EMBL/GenBank/DDBJ whole genome shotgun (WGS) entry which is preliminary data.</text>
</comment>
<dbReference type="InterPro" id="IPR029039">
    <property type="entry name" value="Flavoprotein-like_sf"/>
</dbReference>
<protein>
    <submittedName>
        <fullName evidence="4">Putative NAD(P)H-dependent FMN-containing oxidoreductase YwqN</fullName>
        <ecNumber evidence="4">1.-.-.-</ecNumber>
    </submittedName>
</protein>
<name>A0A644ZQA6_9ZZZZ</name>
<gene>
    <name evidence="4" type="primary">ywqN_7</name>
    <name evidence="4" type="ORF">SDC9_86429</name>
</gene>
<dbReference type="EC" id="1.-.-.-" evidence="4"/>
<dbReference type="Gene3D" id="3.40.50.360">
    <property type="match status" value="1"/>
</dbReference>
<keyword evidence="1" id="KW-0285">Flavoprotein</keyword>
<sequence>MRIVVLCGSARKGGNTDLLVRAFVDGALEHNEVEIISVGEVNVKPCIGCNACRKREPHNCFQQDDMPEIYEKLKTAEMIVIASPVYFYGLSAQLKAIIDRLHSPIRNEFKVKELALLLVAADTIPEVFDSILVQYRAILKYFHLKDAGNILVRGVEGKGAIRGNPALKEARELGAMIRERE</sequence>
<dbReference type="InterPro" id="IPR051796">
    <property type="entry name" value="ISF_SsuE-like"/>
</dbReference>
<dbReference type="PANTHER" id="PTHR43278:SF2">
    <property type="entry name" value="IRON-SULFUR FLAVOPROTEIN"/>
    <property type="match status" value="1"/>
</dbReference>
<evidence type="ECO:0000313" key="4">
    <source>
        <dbReference type="EMBL" id="MPM39794.1"/>
    </source>
</evidence>
<dbReference type="Pfam" id="PF03358">
    <property type="entry name" value="FMN_red"/>
    <property type="match status" value="1"/>
</dbReference>
<evidence type="ECO:0000259" key="3">
    <source>
        <dbReference type="Pfam" id="PF03358"/>
    </source>
</evidence>
<dbReference type="SUPFAM" id="SSF52218">
    <property type="entry name" value="Flavoproteins"/>
    <property type="match status" value="1"/>
</dbReference>
<keyword evidence="2" id="KW-0288">FMN</keyword>
<dbReference type="AlphaFoldDB" id="A0A644ZQA6"/>
<dbReference type="EMBL" id="VSSQ01008771">
    <property type="protein sequence ID" value="MPM39794.1"/>
    <property type="molecule type" value="Genomic_DNA"/>
</dbReference>
<evidence type="ECO:0000256" key="2">
    <source>
        <dbReference type="ARBA" id="ARBA00022643"/>
    </source>
</evidence>
<dbReference type="GO" id="GO:0016491">
    <property type="term" value="F:oxidoreductase activity"/>
    <property type="evidence" value="ECO:0007669"/>
    <property type="project" value="UniProtKB-KW"/>
</dbReference>
<dbReference type="InterPro" id="IPR005025">
    <property type="entry name" value="FMN_Rdtase-like_dom"/>
</dbReference>
<evidence type="ECO:0000256" key="1">
    <source>
        <dbReference type="ARBA" id="ARBA00022630"/>
    </source>
</evidence>
<dbReference type="PANTHER" id="PTHR43278">
    <property type="entry name" value="NAD(P)H-DEPENDENT FMN-CONTAINING OXIDOREDUCTASE YWQN-RELATED"/>
    <property type="match status" value="1"/>
</dbReference>